<gene>
    <name evidence="3" type="ORF">DFR75_101288</name>
</gene>
<evidence type="ECO:0000259" key="2">
    <source>
        <dbReference type="PROSITE" id="PS50937"/>
    </source>
</evidence>
<accession>A0A4R6PT25</accession>
<dbReference type="InterPro" id="IPR000551">
    <property type="entry name" value="MerR-type_HTH_dom"/>
</dbReference>
<proteinExistence type="predicted"/>
<dbReference type="GO" id="GO:0003677">
    <property type="term" value="F:DNA binding"/>
    <property type="evidence" value="ECO:0007669"/>
    <property type="project" value="UniProtKB-KW"/>
</dbReference>
<reference evidence="3 4" key="1">
    <citation type="submission" date="2019-03" db="EMBL/GenBank/DDBJ databases">
        <title>Genomic Encyclopedia of Type Strains, Phase IV (KMG-IV): sequencing the most valuable type-strain genomes for metagenomic binning, comparative biology and taxonomic classification.</title>
        <authorList>
            <person name="Goeker M."/>
        </authorList>
    </citation>
    <scope>NUCLEOTIDE SEQUENCE [LARGE SCALE GENOMIC DNA]</scope>
    <source>
        <strain evidence="3 4">DSM 44496</strain>
    </source>
</reference>
<dbReference type="AlphaFoldDB" id="A0A4R6PT25"/>
<evidence type="ECO:0000256" key="1">
    <source>
        <dbReference type="ARBA" id="ARBA00023125"/>
    </source>
</evidence>
<keyword evidence="4" id="KW-1185">Reference proteome</keyword>
<dbReference type="SMART" id="SM00422">
    <property type="entry name" value="HTH_MERR"/>
    <property type="match status" value="1"/>
</dbReference>
<dbReference type="Gene3D" id="1.10.1660.10">
    <property type="match status" value="1"/>
</dbReference>
<dbReference type="PANTHER" id="PTHR30204:SF93">
    <property type="entry name" value="HTH MERR-TYPE DOMAIN-CONTAINING PROTEIN"/>
    <property type="match status" value="1"/>
</dbReference>
<name>A0A4R6PT25_NOCIG</name>
<evidence type="ECO:0000313" key="4">
    <source>
        <dbReference type="Proteomes" id="UP000295087"/>
    </source>
</evidence>
<keyword evidence="1 3" id="KW-0238">DNA-binding</keyword>
<dbReference type="SUPFAM" id="SSF46955">
    <property type="entry name" value="Putative DNA-binding domain"/>
    <property type="match status" value="1"/>
</dbReference>
<dbReference type="PANTHER" id="PTHR30204">
    <property type="entry name" value="REDOX-CYCLING DRUG-SENSING TRANSCRIPTIONAL ACTIVATOR SOXR"/>
    <property type="match status" value="1"/>
</dbReference>
<protein>
    <submittedName>
        <fullName evidence="3">DNA-binding transcriptional MerR regulator</fullName>
    </submittedName>
</protein>
<dbReference type="Proteomes" id="UP000295087">
    <property type="component" value="Unassembled WGS sequence"/>
</dbReference>
<evidence type="ECO:0000313" key="3">
    <source>
        <dbReference type="EMBL" id="TDP41190.1"/>
    </source>
</evidence>
<dbReference type="EMBL" id="SNXK01000001">
    <property type="protein sequence ID" value="TDP41190.1"/>
    <property type="molecule type" value="Genomic_DNA"/>
</dbReference>
<sequence>MEVPATVTHNTRLTIGELALRTGVAVRTIRYYCDEGLLAAERTSTGHRTFGPDAVDRLNLLRRLRALGIGLTAIADVLAGTRALAEVIAAEREAVAGELAALRRREALLTAVTAGEVGFGVNLVAAVADPAAAHDVLVGFWRHQLAPLPAPVLHDFIDMNLPGPPVDADPELLLTYAELVAAVRDPRLDAAMFDIVRHSAVPGVHDEKGLLLSVAQACLSAAPLVAIGEQPRPGAELDHYVAAHATARAERDTPEFRERLALGAADQRVRRYWHLTTALTGERVTSGAAHLWLFDALTVSVTQSAG</sequence>
<dbReference type="InterPro" id="IPR009061">
    <property type="entry name" value="DNA-bd_dom_put_sf"/>
</dbReference>
<organism evidence="3 4">
    <name type="scientific">Nocardia ignorata</name>
    <dbReference type="NCBI Taxonomy" id="145285"/>
    <lineage>
        <taxon>Bacteria</taxon>
        <taxon>Bacillati</taxon>
        <taxon>Actinomycetota</taxon>
        <taxon>Actinomycetes</taxon>
        <taxon>Mycobacteriales</taxon>
        <taxon>Nocardiaceae</taxon>
        <taxon>Nocardia</taxon>
    </lineage>
</organism>
<dbReference type="PRINTS" id="PR00040">
    <property type="entry name" value="HTHMERR"/>
</dbReference>
<dbReference type="Pfam" id="PF13411">
    <property type="entry name" value="MerR_1"/>
    <property type="match status" value="1"/>
</dbReference>
<feature type="domain" description="HTH merR-type" evidence="2">
    <location>
        <begin position="12"/>
        <end position="80"/>
    </location>
</feature>
<dbReference type="GO" id="GO:0003700">
    <property type="term" value="F:DNA-binding transcription factor activity"/>
    <property type="evidence" value="ECO:0007669"/>
    <property type="project" value="InterPro"/>
</dbReference>
<comment type="caution">
    <text evidence="3">The sequence shown here is derived from an EMBL/GenBank/DDBJ whole genome shotgun (WGS) entry which is preliminary data.</text>
</comment>
<dbReference type="InterPro" id="IPR047057">
    <property type="entry name" value="MerR_fam"/>
</dbReference>
<dbReference type="PROSITE" id="PS50937">
    <property type="entry name" value="HTH_MERR_2"/>
    <property type="match status" value="1"/>
</dbReference>